<reference evidence="2" key="1">
    <citation type="submission" date="2014-07" db="EMBL/GenBank/DDBJ databases">
        <title>Identification of a novel salt tolerance gene in wild soybean by whole-genome sequencing.</title>
        <authorList>
            <person name="Lam H.-M."/>
            <person name="Qi X."/>
            <person name="Li M.-W."/>
            <person name="Liu X."/>
            <person name="Xie M."/>
            <person name="Ni M."/>
            <person name="Xu X."/>
        </authorList>
    </citation>
    <scope>NUCLEOTIDE SEQUENCE [LARGE SCALE GENOMIC DNA]</scope>
    <source>
        <tissue evidence="2">Root</tissue>
    </source>
</reference>
<feature type="region of interest" description="Disordered" evidence="1">
    <location>
        <begin position="60"/>
        <end position="89"/>
    </location>
</feature>
<accession>A0A0B2QA69</accession>
<evidence type="ECO:0000256" key="1">
    <source>
        <dbReference type="SAM" id="MobiDB-lite"/>
    </source>
</evidence>
<sequence>MEAQEFFQNTFCPQFPSGTNITPSNANPSAATADHFLVEDFFDFSNDDNDATAVTDATFDSLPTDVDSPNATPLDSTTKNSNLPSSSSADAHFSVAVEIRGGIVFERGFAEAAADIGCESAKRCCIV</sequence>
<feature type="compositionally biased region" description="Polar residues" evidence="1">
    <location>
        <begin position="67"/>
        <end position="89"/>
    </location>
</feature>
<evidence type="ECO:0000313" key="2">
    <source>
        <dbReference type="EMBL" id="KHN18160.1"/>
    </source>
</evidence>
<dbReference type="Proteomes" id="UP000053555">
    <property type="component" value="Unassembled WGS sequence"/>
</dbReference>
<dbReference type="AlphaFoldDB" id="A0A0B2QA69"/>
<dbReference type="EMBL" id="KN659929">
    <property type="protein sequence ID" value="KHN18160.1"/>
    <property type="molecule type" value="Genomic_DNA"/>
</dbReference>
<gene>
    <name evidence="2" type="ORF">glysoja_025050</name>
</gene>
<protein>
    <submittedName>
        <fullName evidence="2">Uncharacterized protein</fullName>
    </submittedName>
</protein>
<proteinExistence type="predicted"/>
<organism evidence="2">
    <name type="scientific">Glycine soja</name>
    <name type="common">Wild soybean</name>
    <dbReference type="NCBI Taxonomy" id="3848"/>
    <lineage>
        <taxon>Eukaryota</taxon>
        <taxon>Viridiplantae</taxon>
        <taxon>Streptophyta</taxon>
        <taxon>Embryophyta</taxon>
        <taxon>Tracheophyta</taxon>
        <taxon>Spermatophyta</taxon>
        <taxon>Magnoliopsida</taxon>
        <taxon>eudicotyledons</taxon>
        <taxon>Gunneridae</taxon>
        <taxon>Pentapetalae</taxon>
        <taxon>rosids</taxon>
        <taxon>fabids</taxon>
        <taxon>Fabales</taxon>
        <taxon>Fabaceae</taxon>
        <taxon>Papilionoideae</taxon>
        <taxon>50 kb inversion clade</taxon>
        <taxon>NPAAA clade</taxon>
        <taxon>indigoferoid/millettioid clade</taxon>
        <taxon>Phaseoleae</taxon>
        <taxon>Glycine</taxon>
        <taxon>Glycine subgen. Soja</taxon>
    </lineage>
</organism>
<name>A0A0B2QA69_GLYSO</name>